<keyword evidence="2" id="KW-1185">Reference proteome</keyword>
<dbReference type="EMBL" id="LXQA010374912">
    <property type="protein sequence ID" value="MCI47639.1"/>
    <property type="molecule type" value="Genomic_DNA"/>
</dbReference>
<organism evidence="1 2">
    <name type="scientific">Trifolium medium</name>
    <dbReference type="NCBI Taxonomy" id="97028"/>
    <lineage>
        <taxon>Eukaryota</taxon>
        <taxon>Viridiplantae</taxon>
        <taxon>Streptophyta</taxon>
        <taxon>Embryophyta</taxon>
        <taxon>Tracheophyta</taxon>
        <taxon>Spermatophyta</taxon>
        <taxon>Magnoliopsida</taxon>
        <taxon>eudicotyledons</taxon>
        <taxon>Gunneridae</taxon>
        <taxon>Pentapetalae</taxon>
        <taxon>rosids</taxon>
        <taxon>fabids</taxon>
        <taxon>Fabales</taxon>
        <taxon>Fabaceae</taxon>
        <taxon>Papilionoideae</taxon>
        <taxon>50 kb inversion clade</taxon>
        <taxon>NPAAA clade</taxon>
        <taxon>Hologalegina</taxon>
        <taxon>IRL clade</taxon>
        <taxon>Trifolieae</taxon>
        <taxon>Trifolium</taxon>
    </lineage>
</organism>
<feature type="non-terminal residue" evidence="1">
    <location>
        <position position="73"/>
    </location>
</feature>
<evidence type="ECO:0000313" key="2">
    <source>
        <dbReference type="Proteomes" id="UP000265520"/>
    </source>
</evidence>
<evidence type="ECO:0000313" key="1">
    <source>
        <dbReference type="EMBL" id="MCI47639.1"/>
    </source>
</evidence>
<dbReference type="Proteomes" id="UP000265520">
    <property type="component" value="Unassembled WGS sequence"/>
</dbReference>
<comment type="caution">
    <text evidence="1">The sequence shown here is derived from an EMBL/GenBank/DDBJ whole genome shotgun (WGS) entry which is preliminary data.</text>
</comment>
<sequence>MNIPMVRAEFTRRNWGGFNNSITSGNRTFAMEFLANAWRSPRETNNCRVRVRGKEVYYSAPEISRVFSFAVPT</sequence>
<proteinExistence type="predicted"/>
<protein>
    <submittedName>
        <fullName evidence="1">Uncharacterized protein</fullName>
    </submittedName>
</protein>
<accession>A0A392SG54</accession>
<name>A0A392SG54_9FABA</name>
<dbReference type="AlphaFoldDB" id="A0A392SG54"/>
<reference evidence="1 2" key="1">
    <citation type="journal article" date="2018" name="Front. Plant Sci.">
        <title>Red Clover (Trifolium pratense) and Zigzag Clover (T. medium) - A Picture of Genomic Similarities and Differences.</title>
        <authorList>
            <person name="Dluhosova J."/>
            <person name="Istvanek J."/>
            <person name="Nedelnik J."/>
            <person name="Repkova J."/>
        </authorList>
    </citation>
    <scope>NUCLEOTIDE SEQUENCE [LARGE SCALE GENOMIC DNA]</scope>
    <source>
        <strain evidence="2">cv. 10/8</strain>
        <tissue evidence="1">Leaf</tissue>
    </source>
</reference>